<keyword evidence="5" id="KW-0472">Membrane</keyword>
<dbReference type="PROSITE" id="PS00107">
    <property type="entry name" value="PROTEIN_KINASE_ATP"/>
    <property type="match status" value="1"/>
</dbReference>
<dbReference type="InterPro" id="IPR050122">
    <property type="entry name" value="RTK"/>
</dbReference>
<dbReference type="GeneID" id="113520823"/>
<dbReference type="Proteomes" id="UP001652740">
    <property type="component" value="Unplaced"/>
</dbReference>
<comment type="subcellular location">
    <subcellularLocation>
        <location evidence="1">Membrane</location>
        <topology evidence="1">Single-pass membrane protein</topology>
    </subcellularLocation>
</comment>
<dbReference type="InterPro" id="IPR017441">
    <property type="entry name" value="Protein_kinase_ATP_BS"/>
</dbReference>
<keyword evidence="5" id="KW-1133">Transmembrane helix</keyword>
<proteinExistence type="predicted"/>
<dbReference type="PROSITE" id="PS00109">
    <property type="entry name" value="PROTEIN_KINASE_TYR"/>
    <property type="match status" value="1"/>
</dbReference>
<reference evidence="8" key="1">
    <citation type="submission" date="2025-08" db="UniProtKB">
        <authorList>
            <consortium name="RefSeq"/>
        </authorList>
    </citation>
    <scope>IDENTIFICATION</scope>
    <source>
        <tissue evidence="8">Whole larvae</tissue>
    </source>
</reference>
<evidence type="ECO:0000256" key="1">
    <source>
        <dbReference type="ARBA" id="ARBA00004167"/>
    </source>
</evidence>
<feature type="binding site" evidence="3">
    <location>
        <position position="339"/>
    </location>
    <ligand>
        <name>ATP</name>
        <dbReference type="ChEBI" id="CHEBI:30616"/>
    </ligand>
</feature>
<dbReference type="InterPro" id="IPR008266">
    <property type="entry name" value="Tyr_kinase_AS"/>
</dbReference>
<sequence>MCYEYNIPGNATWWLVPAFTNHVAETCAVRPGCAYKVVVTAHPWDGRTVADKLIELDECEAGVCSCAYSPRLPAPIVTAQTITQDGELVANISWTLPEPSFPQRLPRGLQKKNYFVSIGKQMVTDAHPSPWFANTITQRVDTSGPVATGESSRWLLLHIVERSGERQDQTKMLDVKLLARVNLIDERGCIGPAGNATAYDPDEMNKIPYENYIIWALLGGLCVLAMVAILAVSARAVKRILSALRPPPASAPLEPLRRRPAWLPLRLRTNNDVPRAQFEQSPLYVHKEFEFDEIEGADEWEVSWSRVHLGSMIGSGAFGRVHVAQLDTVKGETITVAAKMLSENASEEEMQDFLREINMLKHVGCHKHVIRLIGCCTRRAPFIALLEHAPRGDLLSLLRAARGRRKADQHCESNVTRRVDSDSTVPHLSENNSEYTNISDSDPTLSETKLYDSEKPKSKDHYVAEPALHLDSSTMRDYALQVALGMRHLEERGITHRDLAARNILVDAAGVLKVADFGLSRTGVYVHTRSNPVPLRWLAPEAILHSQYCSASDVWAFAVLLWEIATLGGFPYAELSNHQIPAFLTSGNRLQKPARASPRLYQLMVECWSDDPNDRPTFAQIVDKLTAQRQLYVDLDCILPPFHDDVMYSEYSFSSAGESR</sequence>
<feature type="region of interest" description="Disordered" evidence="4">
    <location>
        <begin position="406"/>
        <end position="446"/>
    </location>
</feature>
<evidence type="ECO:0000313" key="7">
    <source>
        <dbReference type="Proteomes" id="UP001652740"/>
    </source>
</evidence>
<dbReference type="InterPro" id="IPR011009">
    <property type="entry name" value="Kinase-like_dom_sf"/>
</dbReference>
<dbReference type="Gene3D" id="1.10.510.10">
    <property type="entry name" value="Transferase(Phosphotransferase) domain 1"/>
    <property type="match status" value="1"/>
</dbReference>
<comment type="catalytic activity">
    <reaction evidence="2">
        <text>L-tyrosyl-[protein] + ATP = O-phospho-L-tyrosyl-[protein] + ADP + H(+)</text>
        <dbReference type="Rhea" id="RHEA:10596"/>
        <dbReference type="Rhea" id="RHEA-COMP:10136"/>
        <dbReference type="Rhea" id="RHEA-COMP:20101"/>
        <dbReference type="ChEBI" id="CHEBI:15378"/>
        <dbReference type="ChEBI" id="CHEBI:30616"/>
        <dbReference type="ChEBI" id="CHEBI:46858"/>
        <dbReference type="ChEBI" id="CHEBI:61978"/>
        <dbReference type="ChEBI" id="CHEBI:456216"/>
        <dbReference type="EC" id="2.7.10.1"/>
    </reaction>
</comment>
<keyword evidence="3" id="KW-0067">ATP-binding</keyword>
<evidence type="ECO:0000256" key="2">
    <source>
        <dbReference type="ARBA" id="ARBA00051243"/>
    </source>
</evidence>
<keyword evidence="5" id="KW-0812">Transmembrane</keyword>
<dbReference type="SUPFAM" id="SSF56112">
    <property type="entry name" value="Protein kinase-like (PK-like)"/>
    <property type="match status" value="1"/>
</dbReference>
<feature type="compositionally biased region" description="Basic and acidic residues" evidence="4">
    <location>
        <begin position="406"/>
        <end position="421"/>
    </location>
</feature>
<dbReference type="InterPro" id="IPR000719">
    <property type="entry name" value="Prot_kinase_dom"/>
</dbReference>
<feature type="domain" description="Protein kinase" evidence="6">
    <location>
        <begin position="307"/>
        <end position="633"/>
    </location>
</feature>
<evidence type="ECO:0000256" key="3">
    <source>
        <dbReference type="PROSITE-ProRule" id="PRU10141"/>
    </source>
</evidence>
<dbReference type="Gene3D" id="3.30.200.20">
    <property type="entry name" value="Phosphorylase Kinase, domain 1"/>
    <property type="match status" value="1"/>
</dbReference>
<accession>A0ABM3N2B7</accession>
<name>A0ABM3N2B7_GALME</name>
<gene>
    <name evidence="8" type="primary">LOC113520823</name>
</gene>
<protein>
    <submittedName>
        <fullName evidence="8">Fibroblast growth factor receptor 3-like</fullName>
    </submittedName>
</protein>
<dbReference type="PANTHER" id="PTHR24416">
    <property type="entry name" value="TYROSINE-PROTEIN KINASE RECEPTOR"/>
    <property type="match status" value="1"/>
</dbReference>
<organism evidence="7 8">
    <name type="scientific">Galleria mellonella</name>
    <name type="common">Greater wax moth</name>
    <dbReference type="NCBI Taxonomy" id="7137"/>
    <lineage>
        <taxon>Eukaryota</taxon>
        <taxon>Metazoa</taxon>
        <taxon>Ecdysozoa</taxon>
        <taxon>Arthropoda</taxon>
        <taxon>Hexapoda</taxon>
        <taxon>Insecta</taxon>
        <taxon>Pterygota</taxon>
        <taxon>Neoptera</taxon>
        <taxon>Endopterygota</taxon>
        <taxon>Lepidoptera</taxon>
        <taxon>Glossata</taxon>
        <taxon>Ditrysia</taxon>
        <taxon>Pyraloidea</taxon>
        <taxon>Pyralidae</taxon>
        <taxon>Galleriinae</taxon>
        <taxon>Galleria</taxon>
    </lineage>
</organism>
<keyword evidence="7" id="KW-1185">Reference proteome</keyword>
<keyword evidence="3" id="KW-0547">Nucleotide-binding</keyword>
<dbReference type="PANTHER" id="PTHR24416:SF594">
    <property type="entry name" value="PROTEIN KINASE DOMAIN-CONTAINING PROTEIN"/>
    <property type="match status" value="1"/>
</dbReference>
<evidence type="ECO:0000256" key="4">
    <source>
        <dbReference type="SAM" id="MobiDB-lite"/>
    </source>
</evidence>
<dbReference type="SMART" id="SM00219">
    <property type="entry name" value="TyrKc"/>
    <property type="match status" value="1"/>
</dbReference>
<evidence type="ECO:0000256" key="5">
    <source>
        <dbReference type="SAM" id="Phobius"/>
    </source>
</evidence>
<dbReference type="InterPro" id="IPR020635">
    <property type="entry name" value="Tyr_kinase_cat_dom"/>
</dbReference>
<feature type="transmembrane region" description="Helical" evidence="5">
    <location>
        <begin position="212"/>
        <end position="232"/>
    </location>
</feature>
<dbReference type="InterPro" id="IPR001245">
    <property type="entry name" value="Ser-Thr/Tyr_kinase_cat_dom"/>
</dbReference>
<dbReference type="PROSITE" id="PS50011">
    <property type="entry name" value="PROTEIN_KINASE_DOM"/>
    <property type="match status" value="1"/>
</dbReference>
<feature type="compositionally biased region" description="Polar residues" evidence="4">
    <location>
        <begin position="422"/>
        <end position="446"/>
    </location>
</feature>
<dbReference type="CDD" id="cd00192">
    <property type="entry name" value="PTKc"/>
    <property type="match status" value="1"/>
</dbReference>
<dbReference type="Pfam" id="PF07714">
    <property type="entry name" value="PK_Tyr_Ser-Thr"/>
    <property type="match status" value="1"/>
</dbReference>
<evidence type="ECO:0000313" key="8">
    <source>
        <dbReference type="RefSeq" id="XP_052757727.1"/>
    </source>
</evidence>
<evidence type="ECO:0000259" key="6">
    <source>
        <dbReference type="PROSITE" id="PS50011"/>
    </source>
</evidence>
<dbReference type="RefSeq" id="XP_052757727.1">
    <property type="nucleotide sequence ID" value="XM_052901767.1"/>
</dbReference>